<accession>A0ABU7VWF5</accession>
<dbReference type="Gene3D" id="3.90.550.10">
    <property type="entry name" value="Spore Coat Polysaccharide Biosynthesis Protein SpsA, Chain A"/>
    <property type="match status" value="1"/>
</dbReference>
<evidence type="ECO:0000256" key="1">
    <source>
        <dbReference type="ARBA" id="ARBA00022679"/>
    </source>
</evidence>
<proteinExistence type="predicted"/>
<dbReference type="GO" id="GO:0016779">
    <property type="term" value="F:nucleotidyltransferase activity"/>
    <property type="evidence" value="ECO:0007669"/>
    <property type="project" value="UniProtKB-KW"/>
</dbReference>
<evidence type="ECO:0000313" key="4">
    <source>
        <dbReference type="EMBL" id="MEF2968090.1"/>
    </source>
</evidence>
<dbReference type="InterPro" id="IPR050065">
    <property type="entry name" value="GlmU-like"/>
</dbReference>
<feature type="domain" description="Nucleotidyl transferase" evidence="3">
    <location>
        <begin position="4"/>
        <end position="125"/>
    </location>
</feature>
<dbReference type="InterPro" id="IPR005835">
    <property type="entry name" value="NTP_transferase_dom"/>
</dbReference>
<dbReference type="RefSeq" id="WP_331848303.1">
    <property type="nucleotide sequence ID" value="NZ_JAZHPZ010000012.1"/>
</dbReference>
<keyword evidence="1" id="KW-0808">Transferase</keyword>
<reference evidence="4 5" key="1">
    <citation type="submission" date="2024-02" db="EMBL/GenBank/DDBJ databases">
        <title>A nitrogen-fixing paenibacillus bacterium.</title>
        <authorList>
            <person name="Zhang W.L."/>
            <person name="Chen S.F."/>
        </authorList>
    </citation>
    <scope>NUCLEOTIDE SEQUENCE [LARGE SCALE GENOMIC DNA]</scope>
    <source>
        <strain evidence="4 5">M1</strain>
    </source>
</reference>
<dbReference type="SUPFAM" id="SSF53448">
    <property type="entry name" value="Nucleotide-diphospho-sugar transferases"/>
    <property type="match status" value="1"/>
</dbReference>
<comment type="caution">
    <text evidence="4">The sequence shown here is derived from an EMBL/GenBank/DDBJ whole genome shotgun (WGS) entry which is preliminary data.</text>
</comment>
<dbReference type="PANTHER" id="PTHR43584">
    <property type="entry name" value="NUCLEOTIDYL TRANSFERASE"/>
    <property type="match status" value="1"/>
</dbReference>
<sequence>MIKKAVIVAAGLSSRLYPLTLEKPKGLLEISGVEILQRSVNYLINNGVERIAVVVGYKDQMIRESLGNNVEYIFNPFYKHCNNMGSLWFAKHFVVNEPFIYLHGDVIYDEEIVRTLIHHKNFDEWDINLVTEFGQTDEEAMKVKVDHNNFLVESSKEIAPLESAGEWTGLAVIQDPGPLMTEIEHLLATGNLNEYDTKAFTSLAKKGKRILCSSVDGKRWIEIDFLDDYKRAKEVFGDKKF</sequence>
<protein>
    <submittedName>
        <fullName evidence="4">Phosphocholine cytidylyltransferase family protein</fullName>
    </submittedName>
</protein>
<name>A0ABU7VWF5_9BACL</name>
<keyword evidence="5" id="KW-1185">Reference proteome</keyword>
<dbReference type="CDD" id="cd02523">
    <property type="entry name" value="PC_cytidylyltransferase"/>
    <property type="match status" value="1"/>
</dbReference>
<dbReference type="Proteomes" id="UP001306950">
    <property type="component" value="Unassembled WGS sequence"/>
</dbReference>
<evidence type="ECO:0000256" key="2">
    <source>
        <dbReference type="ARBA" id="ARBA00022695"/>
    </source>
</evidence>
<organism evidence="4 5">
    <name type="scientific">Paenibacillus haidiansis</name>
    <dbReference type="NCBI Taxonomy" id="1574488"/>
    <lineage>
        <taxon>Bacteria</taxon>
        <taxon>Bacillati</taxon>
        <taxon>Bacillota</taxon>
        <taxon>Bacilli</taxon>
        <taxon>Bacillales</taxon>
        <taxon>Paenibacillaceae</taxon>
        <taxon>Paenibacillus</taxon>
    </lineage>
</organism>
<evidence type="ECO:0000313" key="5">
    <source>
        <dbReference type="Proteomes" id="UP001306950"/>
    </source>
</evidence>
<dbReference type="InterPro" id="IPR029044">
    <property type="entry name" value="Nucleotide-diphossugar_trans"/>
</dbReference>
<dbReference type="EMBL" id="JAZHPZ010000012">
    <property type="protein sequence ID" value="MEF2968090.1"/>
    <property type="molecule type" value="Genomic_DNA"/>
</dbReference>
<dbReference type="Pfam" id="PF00483">
    <property type="entry name" value="NTP_transferase"/>
    <property type="match status" value="1"/>
</dbReference>
<gene>
    <name evidence="4" type="ORF">V3851_19860</name>
</gene>
<keyword evidence="2 4" id="KW-0548">Nucleotidyltransferase</keyword>
<dbReference type="PANTHER" id="PTHR43584:SF8">
    <property type="entry name" value="N-ACETYLMURAMATE ALPHA-1-PHOSPHATE URIDYLYLTRANSFERASE"/>
    <property type="match status" value="1"/>
</dbReference>
<evidence type="ECO:0000259" key="3">
    <source>
        <dbReference type="Pfam" id="PF00483"/>
    </source>
</evidence>